<proteinExistence type="predicted"/>
<comment type="caution">
    <text evidence="1">The sequence shown here is derived from an EMBL/GenBank/DDBJ whole genome shotgun (WGS) entry which is preliminary data.</text>
</comment>
<keyword evidence="2" id="KW-1185">Reference proteome</keyword>
<sequence>MWQISLGSLQTQHWVCTGFAWFRDGKPALGFAWVRDANLMPGFVWVRDANPAPRFAKQTQDLG</sequence>
<dbReference type="AlphaFoldDB" id="A0AAV5JX27"/>
<evidence type="ECO:0000313" key="1">
    <source>
        <dbReference type="EMBL" id="GKV15446.1"/>
    </source>
</evidence>
<evidence type="ECO:0000313" key="2">
    <source>
        <dbReference type="Proteomes" id="UP001054252"/>
    </source>
</evidence>
<gene>
    <name evidence="1" type="ORF">SLEP1_g26237</name>
</gene>
<dbReference type="EMBL" id="BPVZ01000043">
    <property type="protein sequence ID" value="GKV15446.1"/>
    <property type="molecule type" value="Genomic_DNA"/>
</dbReference>
<name>A0AAV5JX27_9ROSI</name>
<organism evidence="1 2">
    <name type="scientific">Rubroshorea leprosula</name>
    <dbReference type="NCBI Taxonomy" id="152421"/>
    <lineage>
        <taxon>Eukaryota</taxon>
        <taxon>Viridiplantae</taxon>
        <taxon>Streptophyta</taxon>
        <taxon>Embryophyta</taxon>
        <taxon>Tracheophyta</taxon>
        <taxon>Spermatophyta</taxon>
        <taxon>Magnoliopsida</taxon>
        <taxon>eudicotyledons</taxon>
        <taxon>Gunneridae</taxon>
        <taxon>Pentapetalae</taxon>
        <taxon>rosids</taxon>
        <taxon>malvids</taxon>
        <taxon>Malvales</taxon>
        <taxon>Dipterocarpaceae</taxon>
        <taxon>Rubroshorea</taxon>
    </lineage>
</organism>
<accession>A0AAV5JX27</accession>
<dbReference type="Proteomes" id="UP001054252">
    <property type="component" value="Unassembled WGS sequence"/>
</dbReference>
<reference evidence="1 2" key="1">
    <citation type="journal article" date="2021" name="Commun. Biol.">
        <title>The genome of Shorea leprosula (Dipterocarpaceae) highlights the ecological relevance of drought in aseasonal tropical rainforests.</title>
        <authorList>
            <person name="Ng K.K.S."/>
            <person name="Kobayashi M.J."/>
            <person name="Fawcett J.A."/>
            <person name="Hatakeyama M."/>
            <person name="Paape T."/>
            <person name="Ng C.H."/>
            <person name="Ang C.C."/>
            <person name="Tnah L.H."/>
            <person name="Lee C.T."/>
            <person name="Nishiyama T."/>
            <person name="Sese J."/>
            <person name="O'Brien M.J."/>
            <person name="Copetti D."/>
            <person name="Mohd Noor M.I."/>
            <person name="Ong R.C."/>
            <person name="Putra M."/>
            <person name="Sireger I.Z."/>
            <person name="Indrioko S."/>
            <person name="Kosugi Y."/>
            <person name="Izuno A."/>
            <person name="Isagi Y."/>
            <person name="Lee S.L."/>
            <person name="Shimizu K.K."/>
        </authorList>
    </citation>
    <scope>NUCLEOTIDE SEQUENCE [LARGE SCALE GENOMIC DNA]</scope>
    <source>
        <strain evidence="1">214</strain>
    </source>
</reference>
<protein>
    <submittedName>
        <fullName evidence="1">Uncharacterized protein</fullName>
    </submittedName>
</protein>